<feature type="region of interest" description="Disordered" evidence="1">
    <location>
        <begin position="113"/>
        <end position="142"/>
    </location>
</feature>
<evidence type="ECO:0000313" key="2">
    <source>
        <dbReference type="EMBL" id="QHU21864.1"/>
    </source>
</evidence>
<reference evidence="2" key="1">
    <citation type="journal article" date="2020" name="Nature">
        <title>Giant virus diversity and host interactions through global metagenomics.</title>
        <authorList>
            <person name="Schulz F."/>
            <person name="Roux S."/>
            <person name="Paez-Espino D."/>
            <person name="Jungbluth S."/>
            <person name="Walsh D.A."/>
            <person name="Denef V.J."/>
            <person name="McMahon K.D."/>
            <person name="Konstantinidis K.T."/>
            <person name="Eloe-Fadrosh E.A."/>
            <person name="Kyrpides N.C."/>
            <person name="Woyke T."/>
        </authorList>
    </citation>
    <scope>NUCLEOTIDE SEQUENCE</scope>
    <source>
        <strain evidence="2">GVMAG-S-3300013286-35</strain>
    </source>
</reference>
<evidence type="ECO:0000256" key="1">
    <source>
        <dbReference type="SAM" id="MobiDB-lite"/>
    </source>
</evidence>
<accession>A0A6C0KZB1</accession>
<name>A0A6C0KZB1_9ZZZZ</name>
<dbReference type="AlphaFoldDB" id="A0A6C0KZB1"/>
<proteinExistence type="predicted"/>
<protein>
    <submittedName>
        <fullName evidence="2">Uncharacterized protein</fullName>
    </submittedName>
</protein>
<dbReference type="EMBL" id="MN740993">
    <property type="protein sequence ID" value="QHU21864.1"/>
    <property type="molecule type" value="Genomic_DNA"/>
</dbReference>
<organism evidence="2">
    <name type="scientific">viral metagenome</name>
    <dbReference type="NCBI Taxonomy" id="1070528"/>
    <lineage>
        <taxon>unclassified sequences</taxon>
        <taxon>metagenomes</taxon>
        <taxon>organismal metagenomes</taxon>
    </lineage>
</organism>
<sequence>MAGGNISQFIAGFTYEERVILKSLNKNNCSKKAQRKILVDRLGESIRAKGAFVGEIAVSTAIEILSTLAGVYVDIKNRVLYRLVQKDNRVVLLNLGEGHYQWFRSVAAGGTRRARRGDRRSTRGGRRAIRSTRRARRSTRRS</sequence>